<dbReference type="SUPFAM" id="SSF52218">
    <property type="entry name" value="Flavoproteins"/>
    <property type="match status" value="1"/>
</dbReference>
<protein>
    <recommendedName>
        <fullName evidence="3">Flavodoxin</fullName>
    </recommendedName>
</protein>
<proteinExistence type="predicted"/>
<evidence type="ECO:0008006" key="3">
    <source>
        <dbReference type="Google" id="ProtNLM"/>
    </source>
</evidence>
<accession>A0A1T4W4D9</accession>
<dbReference type="Proteomes" id="UP000189733">
    <property type="component" value="Unassembled WGS sequence"/>
</dbReference>
<sequence length="188" mass="20387">MKILNIYSSLNGPTARVAAEISKAAKDMGCELTEVQITKETEALDLLDFDLSFFGSGVYSWLPPKPALKWIDKQMDAAKTAGLIKPCSPRIPGKFVSVYTTFGGPHTGVAEAVPAVKYMGQLFDHLGISITDEWYVQGSFIPENFSAMNTAGRMGNVEGRPNAADLRAAYERTCGTILNLRPVIDALP</sequence>
<reference evidence="1 2" key="1">
    <citation type="submission" date="2017-02" db="EMBL/GenBank/DDBJ databases">
        <authorList>
            <person name="Peterson S.W."/>
        </authorList>
    </citation>
    <scope>NUCLEOTIDE SEQUENCE [LARGE SCALE GENOMIC DNA]</scope>
    <source>
        <strain evidence="1 2">DSM 18034</strain>
    </source>
</reference>
<dbReference type="EMBL" id="FUYA01000004">
    <property type="protein sequence ID" value="SKA72009.1"/>
    <property type="molecule type" value="Genomic_DNA"/>
</dbReference>
<gene>
    <name evidence="1" type="ORF">SAMN02745702_01596</name>
</gene>
<dbReference type="Gene3D" id="3.40.50.360">
    <property type="match status" value="1"/>
</dbReference>
<dbReference type="RefSeq" id="WP_078684868.1">
    <property type="nucleotide sequence ID" value="NZ_FUYA01000004.1"/>
</dbReference>
<dbReference type="AlphaFoldDB" id="A0A1T4W4D9"/>
<dbReference type="OrthoDB" id="5455894at2"/>
<dbReference type="STRING" id="1121442.SAMN02745702_01596"/>
<evidence type="ECO:0000313" key="1">
    <source>
        <dbReference type="EMBL" id="SKA72009.1"/>
    </source>
</evidence>
<dbReference type="InterPro" id="IPR029039">
    <property type="entry name" value="Flavoprotein-like_sf"/>
</dbReference>
<evidence type="ECO:0000313" key="2">
    <source>
        <dbReference type="Proteomes" id="UP000189733"/>
    </source>
</evidence>
<name>A0A1T4W4D9_9BACT</name>
<keyword evidence="2" id="KW-1185">Reference proteome</keyword>
<organism evidence="1 2">
    <name type="scientific">Desulfobaculum bizertense DSM 18034</name>
    <dbReference type="NCBI Taxonomy" id="1121442"/>
    <lineage>
        <taxon>Bacteria</taxon>
        <taxon>Pseudomonadati</taxon>
        <taxon>Thermodesulfobacteriota</taxon>
        <taxon>Desulfovibrionia</taxon>
        <taxon>Desulfovibrionales</taxon>
        <taxon>Desulfovibrionaceae</taxon>
        <taxon>Desulfobaculum</taxon>
    </lineage>
</organism>